<dbReference type="Pfam" id="PF13646">
    <property type="entry name" value="HEAT_2"/>
    <property type="match status" value="1"/>
</dbReference>
<dbReference type="InterPro" id="IPR011989">
    <property type="entry name" value="ARM-like"/>
</dbReference>
<accession>A0A174H8H2</accession>
<dbReference type="EMBL" id="CYZL01000021">
    <property type="protein sequence ID" value="CUO71193.1"/>
    <property type="molecule type" value="Genomic_DNA"/>
</dbReference>
<dbReference type="InterPro" id="IPR016024">
    <property type="entry name" value="ARM-type_fold"/>
</dbReference>
<dbReference type="GeneID" id="75048672"/>
<dbReference type="Gene3D" id="1.25.10.10">
    <property type="entry name" value="Leucine-rich Repeat Variant"/>
    <property type="match status" value="1"/>
</dbReference>
<name>A0A174H8H2_9FIRM</name>
<organism evidence="1 2">
    <name type="scientific">Anaerobutyricum hallii</name>
    <dbReference type="NCBI Taxonomy" id="39488"/>
    <lineage>
        <taxon>Bacteria</taxon>
        <taxon>Bacillati</taxon>
        <taxon>Bacillota</taxon>
        <taxon>Clostridia</taxon>
        <taxon>Lachnospirales</taxon>
        <taxon>Lachnospiraceae</taxon>
        <taxon>Anaerobutyricum</taxon>
    </lineage>
</organism>
<evidence type="ECO:0000313" key="1">
    <source>
        <dbReference type="EMBL" id="CUO71193.1"/>
    </source>
</evidence>
<evidence type="ECO:0008006" key="3">
    <source>
        <dbReference type="Google" id="ProtNLM"/>
    </source>
</evidence>
<sequence length="228" mass="26615">MTDEEKLTLIQKYEELSEEEFKEECFEDLKKFAFDKDDTVKTFTASVLSRFVNTAKQKEAIEILLQLCHEENELVRTEAYDAIGCYCEKSVVKSLEKAVLSEKDGLARSYAIDSWIYVQQHLCTNETEVIGYLNAILEKERDDNCILNCLYGKYSFGERAVLDEILNYIKNTDYHIRCSVLSIIELILEEESCTKECKRKIKITLTELLKREKANAVKEQAEEIMRWL</sequence>
<evidence type="ECO:0000313" key="2">
    <source>
        <dbReference type="Proteomes" id="UP000095679"/>
    </source>
</evidence>
<dbReference type="Proteomes" id="UP000095679">
    <property type="component" value="Unassembled WGS sequence"/>
</dbReference>
<proteinExistence type="predicted"/>
<dbReference type="RefSeq" id="WP_005346408.1">
    <property type="nucleotide sequence ID" value="NZ_BLYK01000091.1"/>
</dbReference>
<protein>
    <recommendedName>
        <fullName evidence="3">HEAT repeat domain-containing protein</fullName>
    </recommendedName>
</protein>
<dbReference type="SUPFAM" id="SSF48371">
    <property type="entry name" value="ARM repeat"/>
    <property type="match status" value="1"/>
</dbReference>
<reference evidence="1 2" key="1">
    <citation type="submission" date="2015-09" db="EMBL/GenBank/DDBJ databases">
        <authorList>
            <consortium name="Pathogen Informatics"/>
        </authorList>
    </citation>
    <scope>NUCLEOTIDE SEQUENCE [LARGE SCALE GENOMIC DNA]</scope>
    <source>
        <strain evidence="1 2">2789STDY5834835</strain>
    </source>
</reference>
<dbReference type="AlphaFoldDB" id="A0A174H8H2"/>
<gene>
    <name evidence="1" type="ORF">ERS852450_02268</name>
</gene>